<dbReference type="eggNOG" id="ENOG5030A43">
    <property type="taxonomic scope" value="Bacteria"/>
</dbReference>
<dbReference type="PATRIC" id="fig|1423775.4.peg.862"/>
<comment type="caution">
    <text evidence="1">The sequence shown here is derived from an EMBL/GenBank/DDBJ whole genome shotgun (WGS) entry which is preliminary data.</text>
</comment>
<keyword evidence="2" id="KW-1185">Reference proteome</keyword>
<dbReference type="STRING" id="1423775.FD03_GL000842"/>
<protein>
    <submittedName>
        <fullName evidence="1">Uncharacterized protein</fullName>
    </submittedName>
</protein>
<gene>
    <name evidence="1" type="ORF">FD03_GL000842</name>
</gene>
<dbReference type="EMBL" id="AZDZ01000001">
    <property type="protein sequence ID" value="KRK81250.1"/>
    <property type="molecule type" value="Genomic_DNA"/>
</dbReference>
<evidence type="ECO:0000313" key="2">
    <source>
        <dbReference type="Proteomes" id="UP000051248"/>
    </source>
</evidence>
<proteinExistence type="predicted"/>
<dbReference type="AlphaFoldDB" id="A0A0R1KMA2"/>
<organism evidence="1 2">
    <name type="scientific">Companilactobacillus nodensis DSM 19682 = JCM 14932 = NBRC 107160</name>
    <dbReference type="NCBI Taxonomy" id="1423775"/>
    <lineage>
        <taxon>Bacteria</taxon>
        <taxon>Bacillati</taxon>
        <taxon>Bacillota</taxon>
        <taxon>Bacilli</taxon>
        <taxon>Lactobacillales</taxon>
        <taxon>Lactobacillaceae</taxon>
        <taxon>Companilactobacillus</taxon>
    </lineage>
</organism>
<evidence type="ECO:0000313" key="1">
    <source>
        <dbReference type="EMBL" id="KRK81250.1"/>
    </source>
</evidence>
<name>A0A0R1KMA2_9LACO</name>
<dbReference type="Proteomes" id="UP000051248">
    <property type="component" value="Unassembled WGS sequence"/>
</dbReference>
<dbReference type="OrthoDB" id="2282720at2"/>
<accession>A0A0R1KMA2</accession>
<reference evidence="1 2" key="1">
    <citation type="journal article" date="2015" name="Genome Announc.">
        <title>Expanding the biotechnology potential of lactobacilli through comparative genomics of 213 strains and associated genera.</title>
        <authorList>
            <person name="Sun Z."/>
            <person name="Harris H.M."/>
            <person name="McCann A."/>
            <person name="Guo C."/>
            <person name="Argimon S."/>
            <person name="Zhang W."/>
            <person name="Yang X."/>
            <person name="Jeffery I.B."/>
            <person name="Cooney J.C."/>
            <person name="Kagawa T.F."/>
            <person name="Liu W."/>
            <person name="Song Y."/>
            <person name="Salvetti E."/>
            <person name="Wrobel A."/>
            <person name="Rasinkangas P."/>
            <person name="Parkhill J."/>
            <person name="Rea M.C."/>
            <person name="O'Sullivan O."/>
            <person name="Ritari J."/>
            <person name="Douillard F.P."/>
            <person name="Paul Ross R."/>
            <person name="Yang R."/>
            <person name="Briner A.E."/>
            <person name="Felis G.E."/>
            <person name="de Vos W.M."/>
            <person name="Barrangou R."/>
            <person name="Klaenhammer T.R."/>
            <person name="Caufield P.W."/>
            <person name="Cui Y."/>
            <person name="Zhang H."/>
            <person name="O'Toole P.W."/>
        </authorList>
    </citation>
    <scope>NUCLEOTIDE SEQUENCE [LARGE SCALE GENOMIC DNA]</scope>
    <source>
        <strain evidence="1 2">DSM 19682</strain>
    </source>
</reference>
<sequence>MISLTSLNEDGFSYDHWMDLLTNAIDHTLVESRIDLNYGDNRLLRNKQLDHASAEWERIKFFEQHEPNVDDLVKTIDYFVAELPQFEYGKRREFRLALEHEQNVKDWLGNTKFREADRQYILDRELHLAEEFFTSDDKYDIYSELDYRGYTQVRLRQLFDRFRNDYPEFYQCYELDHNNQKNNHLAILQQNSVANLATKLKW</sequence>